<evidence type="ECO:0000313" key="2">
    <source>
        <dbReference type="EMBL" id="ADY33589.1"/>
    </source>
</evidence>
<dbReference type="EMBL" id="CP002544">
    <property type="protein sequence ID" value="ADY33589.1"/>
    <property type="molecule type" value="Genomic_DNA"/>
</dbReference>
<feature type="chain" id="PRO_5003392438" evidence="1">
    <location>
        <begin position="19"/>
        <end position="467"/>
    </location>
</feature>
<name>F9Z3E0_ODOSD</name>
<feature type="signal peptide" evidence="1">
    <location>
        <begin position="1"/>
        <end position="18"/>
    </location>
</feature>
<keyword evidence="3" id="KW-1185">Reference proteome</keyword>
<organism evidence="2 3">
    <name type="scientific">Odoribacter splanchnicus (strain ATCC 29572 / DSM 20712 / CIP 104287 / JCM 15291 / NCTC 10825 / 1651/6)</name>
    <name type="common">Bacteroides splanchnicus</name>
    <dbReference type="NCBI Taxonomy" id="709991"/>
    <lineage>
        <taxon>Bacteria</taxon>
        <taxon>Pseudomonadati</taxon>
        <taxon>Bacteroidota</taxon>
        <taxon>Bacteroidia</taxon>
        <taxon>Bacteroidales</taxon>
        <taxon>Odoribacteraceae</taxon>
        <taxon>Odoribacter</taxon>
    </lineage>
</organism>
<dbReference type="PaxDb" id="709991-Odosp_2609"/>
<dbReference type="HOGENOM" id="CLU_585051_0_0_10"/>
<dbReference type="eggNOG" id="ENOG50330ZR">
    <property type="taxonomic scope" value="Bacteria"/>
</dbReference>
<evidence type="ECO:0000313" key="3">
    <source>
        <dbReference type="Proteomes" id="UP000006657"/>
    </source>
</evidence>
<protein>
    <submittedName>
        <fullName evidence="2">Uncharacterized protein</fullName>
    </submittedName>
</protein>
<dbReference type="RefSeq" id="WP_013612782.1">
    <property type="nucleotide sequence ID" value="NC_015160.1"/>
</dbReference>
<gene>
    <name evidence="2" type="ordered locus">Odosp_2609</name>
</gene>
<dbReference type="Proteomes" id="UP000006657">
    <property type="component" value="Chromosome"/>
</dbReference>
<dbReference type="AlphaFoldDB" id="F9Z3E0"/>
<keyword evidence="1" id="KW-0732">Signal</keyword>
<accession>F9Z3E0</accession>
<dbReference type="KEGG" id="osp:Odosp_2609"/>
<sequence length="467" mass="53611">MKHILLIFCLCISCSLFAQKKIKNSVILSTNDTVSINDIIILKKGIAINNTFQFVRTRSNFNVPSQYEGSQQKISFFKEIDNKYYAYTFNFLVNLEEALNNGEIIISGLVKNKITPPSPLIDTIIPSSPIILYTLTDILSNIPWYKTQREINNFYSKNLKNIPKSSFGKDGYSESYLSDIFIGNYRMRMNFVINNATQTLTRVTLKPLFKLTDKNSDIIRDSINSILKSIFGEPLITQIDSSIKVHSAITKWLTDNYSVESVFMGHKDFQTATIGIQPIDKQPENQSSKKTIIENIGVKSDDFRNTKWGISKKQVQKIESAQFIDGVTDMLLYKGKIANLECQIIYQFIEDTLYNGIYLIKEKHVNNNDYISDFKNLKNLLTEKYGKPEIDKMVWKGNLYKDDVANYGMAVISGELIYVATWKTESTNIRLMLYGDNFTPSLGVMYESEKYKNLVKKNEKQEVLKDL</sequence>
<proteinExistence type="predicted"/>
<evidence type="ECO:0000256" key="1">
    <source>
        <dbReference type="SAM" id="SignalP"/>
    </source>
</evidence>
<dbReference type="OrthoDB" id="948556at2"/>
<dbReference type="GeneID" id="61275834"/>
<dbReference type="STRING" id="709991.Odosp_2609"/>
<reference evidence="2 3" key="1">
    <citation type="journal article" date="2011" name="Stand. Genomic Sci.">
        <title>Complete genome sequence of Odoribacter splanchnicus type strain (1651/6).</title>
        <authorList>
            <consortium name="US DOE Joint Genome Institute (JGI-PGF)"/>
            <person name="Goker M."/>
            <person name="Gronow S."/>
            <person name="Zeytun A."/>
            <person name="Nolan M."/>
            <person name="Lucas S."/>
            <person name="Lapidus A."/>
            <person name="Hammon N."/>
            <person name="Deshpande S."/>
            <person name="Cheng J.F."/>
            <person name="Pitluck S."/>
            <person name="Liolios K."/>
            <person name="Pagani I."/>
            <person name="Ivanova N."/>
            <person name="Mavromatis K."/>
            <person name="Ovchinikova G."/>
            <person name="Pati A."/>
            <person name="Tapia R."/>
            <person name="Han C."/>
            <person name="Goodwin L."/>
            <person name="Chen A."/>
            <person name="Palaniappan K."/>
            <person name="Land M."/>
            <person name="Hauser L."/>
            <person name="Jeffries C.D."/>
            <person name="Brambilla E.M."/>
            <person name="Rohde M."/>
            <person name="Detter J.C."/>
            <person name="Woyke T."/>
            <person name="Bristow J."/>
            <person name="Markowitz V."/>
            <person name="Hugenholtz P."/>
            <person name="Eisen J.A."/>
            <person name="Kyrpides N.C."/>
            <person name="Klenk H.P."/>
        </authorList>
    </citation>
    <scope>NUCLEOTIDE SEQUENCE [LARGE SCALE GENOMIC DNA]</scope>
    <source>
        <strain evidence="3">ATCC 29572 / DSM 20712 / JCM 15291 / NCTC 10825 / 1651/6</strain>
    </source>
</reference>